<proteinExistence type="inferred from homology"/>
<keyword evidence="5 6" id="KW-0472">Membrane</keyword>
<dbReference type="RefSeq" id="XP_016209733.1">
    <property type="nucleotide sequence ID" value="XM_016362448.1"/>
</dbReference>
<dbReference type="GeneID" id="27316504"/>
<organism evidence="8 9">
    <name type="scientific">Verruconis gallopava</name>
    <dbReference type="NCBI Taxonomy" id="253628"/>
    <lineage>
        <taxon>Eukaryota</taxon>
        <taxon>Fungi</taxon>
        <taxon>Dikarya</taxon>
        <taxon>Ascomycota</taxon>
        <taxon>Pezizomycotina</taxon>
        <taxon>Dothideomycetes</taxon>
        <taxon>Pleosporomycetidae</taxon>
        <taxon>Venturiales</taxon>
        <taxon>Sympoventuriaceae</taxon>
        <taxon>Verruconis</taxon>
    </lineage>
</organism>
<evidence type="ECO:0000256" key="1">
    <source>
        <dbReference type="ARBA" id="ARBA00004141"/>
    </source>
</evidence>
<evidence type="ECO:0000313" key="9">
    <source>
        <dbReference type="Proteomes" id="UP000053259"/>
    </source>
</evidence>
<evidence type="ECO:0000313" key="8">
    <source>
        <dbReference type="EMBL" id="KIV99863.1"/>
    </source>
</evidence>
<gene>
    <name evidence="8" type="ORF">PV09_08531</name>
</gene>
<dbReference type="Proteomes" id="UP000053259">
    <property type="component" value="Unassembled WGS sequence"/>
</dbReference>
<accession>A0A0D2ALB3</accession>
<comment type="subcellular location">
    <subcellularLocation>
        <location evidence="1">Membrane</location>
        <topology evidence="1">Multi-pass membrane protein</topology>
    </subcellularLocation>
</comment>
<dbReference type="VEuPathDB" id="FungiDB:PV09_08531"/>
<feature type="transmembrane region" description="Helical" evidence="6">
    <location>
        <begin position="102"/>
        <end position="122"/>
    </location>
</feature>
<dbReference type="GO" id="GO:0006644">
    <property type="term" value="P:phospholipid metabolic process"/>
    <property type="evidence" value="ECO:0007669"/>
    <property type="project" value="InterPro"/>
</dbReference>
<dbReference type="GO" id="GO:0008195">
    <property type="term" value="F:phosphatidate phosphatase activity"/>
    <property type="evidence" value="ECO:0007669"/>
    <property type="project" value="TreeGrafter"/>
</dbReference>
<dbReference type="InParanoid" id="A0A0D2ALB3"/>
<dbReference type="InterPro" id="IPR036938">
    <property type="entry name" value="PAP2/HPO_sf"/>
</dbReference>
<dbReference type="GO" id="GO:0046839">
    <property type="term" value="P:phospholipid dephosphorylation"/>
    <property type="evidence" value="ECO:0007669"/>
    <property type="project" value="TreeGrafter"/>
</dbReference>
<reference evidence="8 9" key="1">
    <citation type="submission" date="2015-01" db="EMBL/GenBank/DDBJ databases">
        <title>The Genome Sequence of Ochroconis gallopava CBS43764.</title>
        <authorList>
            <consortium name="The Broad Institute Genomics Platform"/>
            <person name="Cuomo C."/>
            <person name="de Hoog S."/>
            <person name="Gorbushina A."/>
            <person name="Stielow B."/>
            <person name="Teixiera M."/>
            <person name="Abouelleil A."/>
            <person name="Chapman S.B."/>
            <person name="Priest M."/>
            <person name="Young S.K."/>
            <person name="Wortman J."/>
            <person name="Nusbaum C."/>
            <person name="Birren B."/>
        </authorList>
    </citation>
    <scope>NUCLEOTIDE SEQUENCE [LARGE SCALE GENOMIC DNA]</scope>
    <source>
        <strain evidence="8 9">CBS 43764</strain>
    </source>
</reference>
<evidence type="ECO:0000256" key="4">
    <source>
        <dbReference type="ARBA" id="ARBA00022989"/>
    </source>
</evidence>
<dbReference type="OrthoDB" id="8907274at2759"/>
<dbReference type="EMBL" id="KN847570">
    <property type="protein sequence ID" value="KIV99863.1"/>
    <property type="molecule type" value="Genomic_DNA"/>
</dbReference>
<name>A0A0D2ALB3_9PEZI</name>
<protein>
    <recommendedName>
        <fullName evidence="7">Phosphatidic acid phosphatase type 2/haloperoxidase domain-containing protein</fullName>
    </recommendedName>
</protein>
<dbReference type="HOGENOM" id="CLU_021458_2_0_1"/>
<dbReference type="SMART" id="SM00014">
    <property type="entry name" value="acidPPc"/>
    <property type="match status" value="1"/>
</dbReference>
<evidence type="ECO:0000256" key="5">
    <source>
        <dbReference type="ARBA" id="ARBA00023136"/>
    </source>
</evidence>
<comment type="similarity">
    <text evidence="2">Belongs to the PA-phosphatase related phosphoesterase family.</text>
</comment>
<evidence type="ECO:0000259" key="7">
    <source>
        <dbReference type="SMART" id="SM00014"/>
    </source>
</evidence>
<dbReference type="STRING" id="253628.A0A0D2ALB3"/>
<keyword evidence="3 6" id="KW-0812">Transmembrane</keyword>
<feature type="transmembrane region" description="Helical" evidence="6">
    <location>
        <begin position="242"/>
        <end position="263"/>
    </location>
</feature>
<feature type="transmembrane region" description="Helical" evidence="6">
    <location>
        <begin position="12"/>
        <end position="34"/>
    </location>
</feature>
<evidence type="ECO:0000256" key="2">
    <source>
        <dbReference type="ARBA" id="ARBA00008816"/>
    </source>
</evidence>
<dbReference type="AlphaFoldDB" id="A0A0D2ALB3"/>
<dbReference type="PANTHER" id="PTHR10165">
    <property type="entry name" value="LIPID PHOSPHATE PHOSPHATASE"/>
    <property type="match status" value="1"/>
</dbReference>
<dbReference type="GO" id="GO:0016020">
    <property type="term" value="C:membrane"/>
    <property type="evidence" value="ECO:0007669"/>
    <property type="project" value="UniProtKB-SubCell"/>
</dbReference>
<evidence type="ECO:0000256" key="3">
    <source>
        <dbReference type="ARBA" id="ARBA00022692"/>
    </source>
</evidence>
<dbReference type="Pfam" id="PF01569">
    <property type="entry name" value="PAP2"/>
    <property type="match status" value="1"/>
</dbReference>
<dbReference type="Gene3D" id="1.20.144.10">
    <property type="entry name" value="Phosphatidic acid phosphatase type 2/haloperoxidase"/>
    <property type="match status" value="1"/>
</dbReference>
<feature type="domain" description="Phosphatidic acid phosphatase type 2/haloperoxidase" evidence="7">
    <location>
        <begin position="110"/>
        <end position="288"/>
    </location>
</feature>
<dbReference type="SUPFAM" id="SSF48317">
    <property type="entry name" value="Acid phosphatase/Vanadium-dependent haloperoxidase"/>
    <property type="match status" value="1"/>
</dbReference>
<evidence type="ECO:0000256" key="6">
    <source>
        <dbReference type="SAM" id="Phobius"/>
    </source>
</evidence>
<dbReference type="InterPro" id="IPR000326">
    <property type="entry name" value="PAP2/HPO"/>
</dbReference>
<sequence length="372" mass="40571">MALYSVPGRVWVSYIFDWVIVIVFLAIAGALNFVEPVKRDFSLTDRAISFPYRKDTISIPVLFIIAVAVPIVVIAVVSLLFVRFPINSTDPRSSSSLWRRKLWELHAGWLGLALATTLSLLLTQTMKNMFGKHRPDFLARCNPDVANMGNFTVGGFTSELLEGTSVLVDWQICISKNGSGVGYKEFIDGFRSFPSGHSTIAFAGLAYLSLYLATKLSTTIPGTASAFAGRSNARERAAAPPLYLLVIVLIPIAAAIYIVSTRYTDNKHAGFDILFGSAEGLVCAWFAIRWYHPPISIASGWAWAPRHKGTAFGVGMGVGSYADTSYAQKGRNGDADVEQGLEGRRSEALELRGLQRANTAEGSYSSHQPLHP</sequence>
<keyword evidence="4 6" id="KW-1133">Transmembrane helix</keyword>
<dbReference type="InterPro" id="IPR043216">
    <property type="entry name" value="PAP-like"/>
</dbReference>
<keyword evidence="9" id="KW-1185">Reference proteome</keyword>
<feature type="transmembrane region" description="Helical" evidence="6">
    <location>
        <begin position="55"/>
        <end position="82"/>
    </location>
</feature>
<dbReference type="PANTHER" id="PTHR10165:SF154">
    <property type="entry name" value="PAP2 DOMAIN PROTEIN (AFU_ORTHOLOGUE AFUA_1G09730)"/>
    <property type="match status" value="1"/>
</dbReference>